<organism evidence="3 4">
    <name type="scientific">Cetraspora pellucida</name>
    <dbReference type="NCBI Taxonomy" id="1433469"/>
    <lineage>
        <taxon>Eukaryota</taxon>
        <taxon>Fungi</taxon>
        <taxon>Fungi incertae sedis</taxon>
        <taxon>Mucoromycota</taxon>
        <taxon>Glomeromycotina</taxon>
        <taxon>Glomeromycetes</taxon>
        <taxon>Diversisporales</taxon>
        <taxon>Gigasporaceae</taxon>
        <taxon>Cetraspora</taxon>
    </lineage>
</organism>
<evidence type="ECO:0000313" key="3">
    <source>
        <dbReference type="EMBL" id="CAG8526337.1"/>
    </source>
</evidence>
<gene>
    <name evidence="3" type="ORF">CPELLU_LOCUS3632</name>
</gene>
<evidence type="ECO:0000256" key="1">
    <source>
        <dbReference type="SAM" id="MobiDB-lite"/>
    </source>
</evidence>
<dbReference type="Proteomes" id="UP000789759">
    <property type="component" value="Unassembled WGS sequence"/>
</dbReference>
<dbReference type="InterPro" id="IPR003450">
    <property type="entry name" value="Replication_origin-bd"/>
</dbReference>
<dbReference type="GO" id="GO:0005524">
    <property type="term" value="F:ATP binding"/>
    <property type="evidence" value="ECO:0007669"/>
    <property type="project" value="InterPro"/>
</dbReference>
<accession>A0A9N9AFB7</accession>
<feature type="non-terminal residue" evidence="3">
    <location>
        <position position="1"/>
    </location>
</feature>
<dbReference type="EMBL" id="CAJVQA010001795">
    <property type="protein sequence ID" value="CAG8526337.1"/>
    <property type="molecule type" value="Genomic_DNA"/>
</dbReference>
<feature type="compositionally biased region" description="Polar residues" evidence="1">
    <location>
        <begin position="1"/>
        <end position="17"/>
    </location>
</feature>
<protein>
    <submittedName>
        <fullName evidence="3">13393_t:CDS:1</fullName>
    </submittedName>
</protein>
<sequence>TNEYLSDSSSCTNNGSKLESDDYNNYESNYESDNEEAHCTSTSITKSSSVQLSNIEEQKANTIYTLRQEKFNNNFTSKNLLNSIQEILSSPPKDMSNNKGSLNCLPIYSFLFPNKKGPSLYNAYNQDEVENKLVIKIDQDDQAPKFSVADDISEVYGLPGIYEYINGQKPLRAVIDIDASQEDIETTGVKMQEVFIQICLSFIRALYRILDCSWENILNSWNELDHTRVQPSTRLGLKDQRWFGHVCASSGTFIIKCFWQGSGEPGDVKGSGFPRAFVKMPSWVKCIETLTATEIYKKRYVKPLPNKGDIYVGSPWEIGKTYIFEKLAIPNNINLLVLSMHHSYSNAVATKLNLKLYCDIDSNINLPDHKRVVCQIESLHCITNNCKCNKKYKCSPSQYDLWLDEIVSIIAQTQGRLAEQSIESLYKLVQEARHIIIMDNDLTDLNIEWIKALHKDIPFSIIHNIY</sequence>
<comment type="caution">
    <text evidence="3">The sequence shown here is derived from an EMBL/GenBank/DDBJ whole genome shotgun (WGS) entry which is preliminary data.</text>
</comment>
<reference evidence="3" key="1">
    <citation type="submission" date="2021-06" db="EMBL/GenBank/DDBJ databases">
        <authorList>
            <person name="Kallberg Y."/>
            <person name="Tangrot J."/>
            <person name="Rosling A."/>
        </authorList>
    </citation>
    <scope>NUCLEOTIDE SEQUENCE</scope>
    <source>
        <strain evidence="3">FL966</strain>
    </source>
</reference>
<feature type="domain" description="Replication origin-binding protein" evidence="2">
    <location>
        <begin position="329"/>
        <end position="464"/>
    </location>
</feature>
<dbReference type="GO" id="GO:0006260">
    <property type="term" value="P:DNA replication"/>
    <property type="evidence" value="ECO:0007669"/>
    <property type="project" value="InterPro"/>
</dbReference>
<feature type="region of interest" description="Disordered" evidence="1">
    <location>
        <begin position="1"/>
        <end position="36"/>
    </location>
</feature>
<dbReference type="GO" id="GO:0003688">
    <property type="term" value="F:DNA replication origin binding"/>
    <property type="evidence" value="ECO:0007669"/>
    <property type="project" value="InterPro"/>
</dbReference>
<evidence type="ECO:0000259" key="2">
    <source>
        <dbReference type="Pfam" id="PF02399"/>
    </source>
</evidence>
<keyword evidence="4" id="KW-1185">Reference proteome</keyword>
<evidence type="ECO:0000313" key="4">
    <source>
        <dbReference type="Proteomes" id="UP000789759"/>
    </source>
</evidence>
<name>A0A9N9AFB7_9GLOM</name>
<proteinExistence type="predicted"/>
<dbReference type="Pfam" id="PF02399">
    <property type="entry name" value="Herpes_ori_bp"/>
    <property type="match status" value="1"/>
</dbReference>
<dbReference type="AlphaFoldDB" id="A0A9N9AFB7"/>
<dbReference type="OrthoDB" id="2373574at2759"/>